<accession>A0A6A6ZSZ0</accession>
<dbReference type="AlphaFoldDB" id="A0A6A6ZSZ0"/>
<organism evidence="1 2">
    <name type="scientific">Ophiobolus disseminans</name>
    <dbReference type="NCBI Taxonomy" id="1469910"/>
    <lineage>
        <taxon>Eukaryota</taxon>
        <taxon>Fungi</taxon>
        <taxon>Dikarya</taxon>
        <taxon>Ascomycota</taxon>
        <taxon>Pezizomycotina</taxon>
        <taxon>Dothideomycetes</taxon>
        <taxon>Pleosporomycetidae</taxon>
        <taxon>Pleosporales</taxon>
        <taxon>Pleosporineae</taxon>
        <taxon>Phaeosphaeriaceae</taxon>
        <taxon>Ophiobolus</taxon>
    </lineage>
</organism>
<sequence length="168" mass="18694">MPAGGEKQEVISERGSHHFGWGDFQGLFVATAPRSLCLQGARMPTRGSCFLMQPCIPLLQMHRRLGNCVSGVVVTCAHDKLLVCSESTGTRVQRTRRAARAYRLLRCQLLLIAVFQNVWFFVPRVYRTLAKPRGHGVLRAANFGQCVVIVTNRAGDYLKDHETKAVIA</sequence>
<evidence type="ECO:0000313" key="1">
    <source>
        <dbReference type="EMBL" id="KAF2823926.1"/>
    </source>
</evidence>
<reference evidence="1" key="1">
    <citation type="journal article" date="2020" name="Stud. Mycol.">
        <title>101 Dothideomycetes genomes: a test case for predicting lifestyles and emergence of pathogens.</title>
        <authorList>
            <person name="Haridas S."/>
            <person name="Albert R."/>
            <person name="Binder M."/>
            <person name="Bloem J."/>
            <person name="Labutti K."/>
            <person name="Salamov A."/>
            <person name="Andreopoulos B."/>
            <person name="Baker S."/>
            <person name="Barry K."/>
            <person name="Bills G."/>
            <person name="Bluhm B."/>
            <person name="Cannon C."/>
            <person name="Castanera R."/>
            <person name="Culley D."/>
            <person name="Daum C."/>
            <person name="Ezra D."/>
            <person name="Gonzalez J."/>
            <person name="Henrissat B."/>
            <person name="Kuo A."/>
            <person name="Liang C."/>
            <person name="Lipzen A."/>
            <person name="Lutzoni F."/>
            <person name="Magnuson J."/>
            <person name="Mondo S."/>
            <person name="Nolan M."/>
            <person name="Ohm R."/>
            <person name="Pangilinan J."/>
            <person name="Park H.-J."/>
            <person name="Ramirez L."/>
            <person name="Alfaro M."/>
            <person name="Sun H."/>
            <person name="Tritt A."/>
            <person name="Yoshinaga Y."/>
            <person name="Zwiers L.-H."/>
            <person name="Turgeon B."/>
            <person name="Goodwin S."/>
            <person name="Spatafora J."/>
            <person name="Crous P."/>
            <person name="Grigoriev I."/>
        </authorList>
    </citation>
    <scope>NUCLEOTIDE SEQUENCE</scope>
    <source>
        <strain evidence="1">CBS 113818</strain>
    </source>
</reference>
<name>A0A6A6ZSZ0_9PLEO</name>
<gene>
    <name evidence="1" type="ORF">CC86DRAFT_384448</name>
</gene>
<dbReference type="EMBL" id="MU006231">
    <property type="protein sequence ID" value="KAF2823926.1"/>
    <property type="molecule type" value="Genomic_DNA"/>
</dbReference>
<protein>
    <submittedName>
        <fullName evidence="1">Uncharacterized protein</fullName>
    </submittedName>
</protein>
<keyword evidence="2" id="KW-1185">Reference proteome</keyword>
<evidence type="ECO:0000313" key="2">
    <source>
        <dbReference type="Proteomes" id="UP000799424"/>
    </source>
</evidence>
<dbReference type="Proteomes" id="UP000799424">
    <property type="component" value="Unassembled WGS sequence"/>
</dbReference>
<proteinExistence type="predicted"/>